<reference evidence="9 10" key="1">
    <citation type="submission" date="2022-07" db="EMBL/GenBank/DDBJ databases">
        <authorList>
            <person name="Xamxidin M."/>
            <person name="Wu M."/>
        </authorList>
    </citation>
    <scope>NUCLEOTIDE SEQUENCE [LARGE SCALE GENOMIC DNA]</scope>
    <source>
        <strain evidence="9 10">NBRC 111650</strain>
    </source>
</reference>
<accession>A0ABT1WBH8</accession>
<proteinExistence type="inferred from homology"/>
<organism evidence="9 10">
    <name type="scientific">Limnobacter humi</name>
    <dbReference type="NCBI Taxonomy" id="1778671"/>
    <lineage>
        <taxon>Bacteria</taxon>
        <taxon>Pseudomonadati</taxon>
        <taxon>Pseudomonadota</taxon>
        <taxon>Betaproteobacteria</taxon>
        <taxon>Burkholderiales</taxon>
        <taxon>Burkholderiaceae</taxon>
        <taxon>Limnobacter</taxon>
    </lineage>
</organism>
<comment type="function">
    <text evidence="5">This protein is involved in the repair of mismatches in DNA. It is required for dam-dependent methyl-directed DNA mismatch repair. May act as a 'molecular matchmaker', a protein that promotes the formation of a stable complex between two or more DNA-binding proteins in an ATP-dependent manner without itself being part of a final effector complex.</text>
</comment>
<keyword evidence="10" id="KW-1185">Reference proteome</keyword>
<dbReference type="InterPro" id="IPR036890">
    <property type="entry name" value="HATPase_C_sf"/>
</dbReference>
<dbReference type="Gene3D" id="3.30.1540.20">
    <property type="entry name" value="MutL, C-terminal domain, dimerisation subdomain"/>
    <property type="match status" value="1"/>
</dbReference>
<evidence type="ECO:0000256" key="4">
    <source>
        <dbReference type="ARBA" id="ARBA00023204"/>
    </source>
</evidence>
<evidence type="ECO:0000256" key="1">
    <source>
        <dbReference type="ARBA" id="ARBA00006082"/>
    </source>
</evidence>
<dbReference type="InterPro" id="IPR014790">
    <property type="entry name" value="MutL_C"/>
</dbReference>
<dbReference type="CDD" id="cd03482">
    <property type="entry name" value="MutL_Trans_MutL"/>
    <property type="match status" value="1"/>
</dbReference>
<dbReference type="CDD" id="cd16926">
    <property type="entry name" value="HATPase_MutL-MLH-PMS-like"/>
    <property type="match status" value="1"/>
</dbReference>
<dbReference type="Gene3D" id="3.30.565.10">
    <property type="entry name" value="Histidine kinase-like ATPase, C-terminal domain"/>
    <property type="match status" value="1"/>
</dbReference>
<dbReference type="InterPro" id="IPR020667">
    <property type="entry name" value="DNA_mismatch_repair_MutL"/>
</dbReference>
<dbReference type="PROSITE" id="PS00058">
    <property type="entry name" value="DNA_MISMATCH_REPAIR_1"/>
    <property type="match status" value="1"/>
</dbReference>
<comment type="caution">
    <text evidence="9">The sequence shown here is derived from an EMBL/GenBank/DDBJ whole genome shotgun (WGS) entry which is preliminary data.</text>
</comment>
<keyword evidence="9" id="KW-0255">Endonuclease</keyword>
<feature type="domain" description="MutL C-terminal dimerisation" evidence="7">
    <location>
        <begin position="444"/>
        <end position="588"/>
    </location>
</feature>
<dbReference type="InterPro" id="IPR037198">
    <property type="entry name" value="MutL_C_sf"/>
</dbReference>
<dbReference type="Gene3D" id="3.30.1370.100">
    <property type="entry name" value="MutL, C-terminal domain, regulatory subdomain"/>
    <property type="match status" value="1"/>
</dbReference>
<dbReference type="HAMAP" id="MF_00149">
    <property type="entry name" value="DNA_mis_repair"/>
    <property type="match status" value="1"/>
</dbReference>
<dbReference type="InterPro" id="IPR020568">
    <property type="entry name" value="Ribosomal_Su5_D2-typ_SF"/>
</dbReference>
<dbReference type="NCBIfam" id="TIGR00585">
    <property type="entry name" value="mutl"/>
    <property type="match status" value="1"/>
</dbReference>
<keyword evidence="4 5" id="KW-0234">DNA repair</keyword>
<evidence type="ECO:0000259" key="7">
    <source>
        <dbReference type="SMART" id="SM00853"/>
    </source>
</evidence>
<keyword evidence="9" id="KW-0540">Nuclease</keyword>
<evidence type="ECO:0000256" key="6">
    <source>
        <dbReference type="SAM" id="MobiDB-lite"/>
    </source>
</evidence>
<dbReference type="InterPro" id="IPR014721">
    <property type="entry name" value="Ribsml_uS5_D2-typ_fold_subgr"/>
</dbReference>
<sequence>MTSARPIALLPDVLISQIAAGEVVDRPASVVKELLENALDAGATEITIRIDGGGIQRICIQDNGRGIPRDELTLAVTRHATSKIQSLDELEQVMSLGFRGEALASIASVSQFTLTSFPDGQGCAYSIHNLSGGWHIEPSANSPGTTVDVQSLYFSTPARRKFLKTEQTEFFNCLDVVKRMALANPAVSWLVYRDGKLHSRHQAMPWSTRVFSILDALADGQSKPIDVQAGDMRLHGAVGLPDSARGKGDMQFFYVNGRFVRDKLINHAVRSAYEDVLHGDKYPAFVLFLSLPASEVDVNVHPAKTEVRFRNARAVHQWVRQAIESVLAPSRATVPLSERIADAVHETQSEPSQSVAATVAWRSSPNTNSQPTLRVQPKSGVLPFNREGPANPGMAQEALADYLAAHRPLDTPLQVPARPEVRPAGSIGSDSGSRNEPEEYLGQAIAQVHGVYVLALRPDGMVVVDMHAAHERVLYEQFKQALDQRLSISSQELLVPLLVQIDPRLASEVEQGQSLWDQMGFRLSLLSAQEVAVRAMPTMLAGQDVSALIQQWLEDLHQYGVAHVLERQRNAWLAGLACHTAVRANRKLSIPEMNALLRAMERTERSDQCNHGRPTWRLFTLGDMDKWFLRGQ</sequence>
<keyword evidence="9" id="KW-0378">Hydrolase</keyword>
<dbReference type="Pfam" id="PF01119">
    <property type="entry name" value="DNA_mis_repair"/>
    <property type="match status" value="1"/>
</dbReference>
<dbReference type="InterPro" id="IPR014762">
    <property type="entry name" value="DNA_mismatch_repair_CS"/>
</dbReference>
<dbReference type="Pfam" id="PF08676">
    <property type="entry name" value="MutL_C"/>
    <property type="match status" value="1"/>
</dbReference>
<dbReference type="SUPFAM" id="SSF55874">
    <property type="entry name" value="ATPase domain of HSP90 chaperone/DNA topoisomerase II/histidine kinase"/>
    <property type="match status" value="1"/>
</dbReference>
<evidence type="ECO:0000256" key="3">
    <source>
        <dbReference type="ARBA" id="ARBA00022763"/>
    </source>
</evidence>
<dbReference type="Gene3D" id="3.30.230.10">
    <property type="match status" value="1"/>
</dbReference>
<evidence type="ECO:0000259" key="8">
    <source>
        <dbReference type="SMART" id="SM01340"/>
    </source>
</evidence>
<evidence type="ECO:0000313" key="10">
    <source>
        <dbReference type="Proteomes" id="UP001204142"/>
    </source>
</evidence>
<dbReference type="InterPro" id="IPR002099">
    <property type="entry name" value="MutL/Mlh/PMS"/>
</dbReference>
<dbReference type="InterPro" id="IPR038973">
    <property type="entry name" value="MutL/Mlh/Pms-like"/>
</dbReference>
<dbReference type="RefSeq" id="WP_256762515.1">
    <property type="nucleotide sequence ID" value="NZ_JANIGO010000001.1"/>
</dbReference>
<dbReference type="GO" id="GO:0004519">
    <property type="term" value="F:endonuclease activity"/>
    <property type="evidence" value="ECO:0007669"/>
    <property type="project" value="UniProtKB-KW"/>
</dbReference>
<evidence type="ECO:0000313" key="9">
    <source>
        <dbReference type="EMBL" id="MCQ8894871.1"/>
    </source>
</evidence>
<gene>
    <name evidence="5 9" type="primary">mutL</name>
    <name evidence="9" type="ORF">NQT62_00265</name>
</gene>
<comment type="similarity">
    <text evidence="1 5">Belongs to the DNA mismatch repair MutL/HexB family.</text>
</comment>
<dbReference type="EMBL" id="JANIGO010000001">
    <property type="protein sequence ID" value="MCQ8894871.1"/>
    <property type="molecule type" value="Genomic_DNA"/>
</dbReference>
<feature type="region of interest" description="Disordered" evidence="6">
    <location>
        <begin position="414"/>
        <end position="436"/>
    </location>
</feature>
<dbReference type="SUPFAM" id="SSF118116">
    <property type="entry name" value="DNA mismatch repair protein MutL"/>
    <property type="match status" value="1"/>
</dbReference>
<dbReference type="Pfam" id="PF13589">
    <property type="entry name" value="HATPase_c_3"/>
    <property type="match status" value="1"/>
</dbReference>
<evidence type="ECO:0000256" key="2">
    <source>
        <dbReference type="ARBA" id="ARBA00021975"/>
    </source>
</evidence>
<dbReference type="PANTHER" id="PTHR10073:SF12">
    <property type="entry name" value="DNA MISMATCH REPAIR PROTEIN MLH1"/>
    <property type="match status" value="1"/>
</dbReference>
<dbReference type="SMART" id="SM01340">
    <property type="entry name" value="DNA_mis_repair"/>
    <property type="match status" value="1"/>
</dbReference>
<protein>
    <recommendedName>
        <fullName evidence="2 5">DNA mismatch repair protein MutL</fullName>
    </recommendedName>
</protein>
<dbReference type="PANTHER" id="PTHR10073">
    <property type="entry name" value="DNA MISMATCH REPAIR PROTEIN MLH, PMS, MUTL"/>
    <property type="match status" value="1"/>
</dbReference>
<evidence type="ECO:0000256" key="5">
    <source>
        <dbReference type="HAMAP-Rule" id="MF_00149"/>
    </source>
</evidence>
<dbReference type="SUPFAM" id="SSF54211">
    <property type="entry name" value="Ribosomal protein S5 domain 2-like"/>
    <property type="match status" value="1"/>
</dbReference>
<dbReference type="InterPro" id="IPR042121">
    <property type="entry name" value="MutL_C_regsub"/>
</dbReference>
<dbReference type="InterPro" id="IPR042120">
    <property type="entry name" value="MutL_C_dimsub"/>
</dbReference>
<keyword evidence="3 5" id="KW-0227">DNA damage</keyword>
<dbReference type="SMART" id="SM00853">
    <property type="entry name" value="MutL_C"/>
    <property type="match status" value="1"/>
</dbReference>
<dbReference type="InterPro" id="IPR013507">
    <property type="entry name" value="DNA_mismatch_S5_2-like"/>
</dbReference>
<name>A0ABT1WBH8_9BURK</name>
<dbReference type="Proteomes" id="UP001204142">
    <property type="component" value="Unassembled WGS sequence"/>
</dbReference>
<dbReference type="NCBIfam" id="NF000949">
    <property type="entry name" value="PRK00095.1-2"/>
    <property type="match status" value="1"/>
</dbReference>
<feature type="domain" description="DNA mismatch repair protein S5" evidence="8">
    <location>
        <begin position="210"/>
        <end position="328"/>
    </location>
</feature>